<gene>
    <name evidence="7" type="ORF">D9619_002951</name>
</gene>
<keyword evidence="8" id="KW-1185">Reference proteome</keyword>
<sequence>MMVFNVGLYIHCVLTGRSLTKLPPYNAAKRWLSFHGTTMSSQLGPHRNTPVPDAYQYFPLNKPEIGTVLTQDAGTPVPMLFKPLTLRGMVFKNRIFVSPMCQYSSDNGHATDWHLVHIGGFATRGVGAICVEATAVVPEGRISPEDAGLWQDSQIEPLKRVVNFSHSQGTLIGIQLAHAGRKASTHAPWVQNRAGHGFRHLATEEDNGWPDAVYGPSAVSFSDGVYPDPKAMTEQDLLDVENAFVASIERSEKAGFDFIEIHGAHGYLLHSFLSPLSNIRHDLYGGQPLENRLRYFLRLVKRCRDAWPSKPLFVRISASDWADCPEKDESGIWKQWGIEQSTILVGRLKEIGVDLIDCSSGGNWFHQKIQIGPGYQVPFAEALKKAHPDLPIGAVGLITDPEQAETYLKNGQADAVFLARELMRDPHWALRAAQTLHVNVKPANQYERAWPFVAAVPQKI</sequence>
<comment type="caution">
    <text evidence="7">The sequence shown here is derived from an EMBL/GenBank/DDBJ whole genome shotgun (WGS) entry which is preliminary data.</text>
</comment>
<keyword evidence="4" id="KW-0521">NADP</keyword>
<evidence type="ECO:0000256" key="4">
    <source>
        <dbReference type="ARBA" id="ARBA00022857"/>
    </source>
</evidence>
<dbReference type="PANTHER" id="PTHR43303">
    <property type="entry name" value="NADPH DEHYDROGENASE C23G7.10C-RELATED"/>
    <property type="match status" value="1"/>
</dbReference>
<feature type="domain" description="NADH:flavin oxidoreductase/NADH oxidase N-terminal" evidence="6">
    <location>
        <begin position="80"/>
        <end position="437"/>
    </location>
</feature>
<comment type="cofactor">
    <cofactor evidence="1">
        <name>FMN</name>
        <dbReference type="ChEBI" id="CHEBI:58210"/>
    </cofactor>
</comment>
<keyword evidence="5" id="KW-0560">Oxidoreductase</keyword>
<dbReference type="GO" id="GO:0050661">
    <property type="term" value="F:NADP binding"/>
    <property type="evidence" value="ECO:0007669"/>
    <property type="project" value="InterPro"/>
</dbReference>
<dbReference type="GO" id="GO:0003959">
    <property type="term" value="F:NADPH dehydrogenase activity"/>
    <property type="evidence" value="ECO:0007669"/>
    <property type="project" value="InterPro"/>
</dbReference>
<dbReference type="SUPFAM" id="SSF51395">
    <property type="entry name" value="FMN-linked oxidoreductases"/>
    <property type="match status" value="1"/>
</dbReference>
<evidence type="ECO:0000313" key="8">
    <source>
        <dbReference type="Proteomes" id="UP000567179"/>
    </source>
</evidence>
<dbReference type="Gene3D" id="3.20.20.70">
    <property type="entry name" value="Aldolase class I"/>
    <property type="match status" value="1"/>
</dbReference>
<dbReference type="InterPro" id="IPR001155">
    <property type="entry name" value="OxRdtase_FMN_N"/>
</dbReference>
<evidence type="ECO:0000256" key="3">
    <source>
        <dbReference type="ARBA" id="ARBA00022643"/>
    </source>
</evidence>
<evidence type="ECO:0000313" key="7">
    <source>
        <dbReference type="EMBL" id="KAF5312981.1"/>
    </source>
</evidence>
<name>A0A8H5AXW6_9AGAR</name>
<reference evidence="7 8" key="1">
    <citation type="journal article" date="2020" name="ISME J.">
        <title>Uncovering the hidden diversity of litter-decomposition mechanisms in mushroom-forming fungi.</title>
        <authorList>
            <person name="Floudas D."/>
            <person name="Bentzer J."/>
            <person name="Ahren D."/>
            <person name="Johansson T."/>
            <person name="Persson P."/>
            <person name="Tunlid A."/>
        </authorList>
    </citation>
    <scope>NUCLEOTIDE SEQUENCE [LARGE SCALE GENOMIC DNA]</scope>
    <source>
        <strain evidence="7 8">CBS 101986</strain>
    </source>
</reference>
<evidence type="ECO:0000259" key="6">
    <source>
        <dbReference type="Pfam" id="PF00724"/>
    </source>
</evidence>
<organism evidence="7 8">
    <name type="scientific">Psilocybe cf. subviscida</name>
    <dbReference type="NCBI Taxonomy" id="2480587"/>
    <lineage>
        <taxon>Eukaryota</taxon>
        <taxon>Fungi</taxon>
        <taxon>Dikarya</taxon>
        <taxon>Basidiomycota</taxon>
        <taxon>Agaricomycotina</taxon>
        <taxon>Agaricomycetes</taxon>
        <taxon>Agaricomycetidae</taxon>
        <taxon>Agaricales</taxon>
        <taxon>Agaricineae</taxon>
        <taxon>Strophariaceae</taxon>
        <taxon>Psilocybe</taxon>
    </lineage>
</organism>
<evidence type="ECO:0000256" key="2">
    <source>
        <dbReference type="ARBA" id="ARBA00022630"/>
    </source>
</evidence>
<dbReference type="PANTHER" id="PTHR43303:SF4">
    <property type="entry name" value="NADPH DEHYDROGENASE C23G7.10C-RELATED"/>
    <property type="match status" value="1"/>
</dbReference>
<dbReference type="CDD" id="cd02932">
    <property type="entry name" value="OYE_YqiM_FMN"/>
    <property type="match status" value="1"/>
</dbReference>
<accession>A0A8H5AXW6</accession>
<protein>
    <recommendedName>
        <fullName evidence="6">NADH:flavin oxidoreductase/NADH oxidase N-terminal domain-containing protein</fullName>
    </recommendedName>
</protein>
<keyword evidence="3" id="KW-0288">FMN</keyword>
<dbReference type="Proteomes" id="UP000567179">
    <property type="component" value="Unassembled WGS sequence"/>
</dbReference>
<dbReference type="Pfam" id="PF00724">
    <property type="entry name" value="Oxidored_FMN"/>
    <property type="match status" value="1"/>
</dbReference>
<keyword evidence="2" id="KW-0285">Flavoprotein</keyword>
<proteinExistence type="predicted"/>
<dbReference type="AlphaFoldDB" id="A0A8H5AXW6"/>
<dbReference type="InterPro" id="IPR013785">
    <property type="entry name" value="Aldolase_TIM"/>
</dbReference>
<evidence type="ECO:0000256" key="1">
    <source>
        <dbReference type="ARBA" id="ARBA00001917"/>
    </source>
</evidence>
<dbReference type="EMBL" id="JAACJJ010000056">
    <property type="protein sequence ID" value="KAF5312981.1"/>
    <property type="molecule type" value="Genomic_DNA"/>
</dbReference>
<dbReference type="GO" id="GO:0010181">
    <property type="term" value="F:FMN binding"/>
    <property type="evidence" value="ECO:0007669"/>
    <property type="project" value="InterPro"/>
</dbReference>
<dbReference type="InterPro" id="IPR044152">
    <property type="entry name" value="YqjM-like"/>
</dbReference>
<dbReference type="OrthoDB" id="72788at2759"/>
<evidence type="ECO:0000256" key="5">
    <source>
        <dbReference type="ARBA" id="ARBA00023002"/>
    </source>
</evidence>